<evidence type="ECO:0000256" key="1">
    <source>
        <dbReference type="SAM" id="MobiDB-lite"/>
    </source>
</evidence>
<name>A0A4D6MWV0_VIGUN</name>
<protein>
    <submittedName>
        <fullName evidence="2">Uncharacterized protein</fullName>
    </submittedName>
</protein>
<evidence type="ECO:0000313" key="2">
    <source>
        <dbReference type="EMBL" id="QCE04347.1"/>
    </source>
</evidence>
<feature type="compositionally biased region" description="Polar residues" evidence="1">
    <location>
        <begin position="36"/>
        <end position="58"/>
    </location>
</feature>
<dbReference type="AlphaFoldDB" id="A0A4D6MWV0"/>
<evidence type="ECO:0000313" key="3">
    <source>
        <dbReference type="Proteomes" id="UP000501690"/>
    </source>
</evidence>
<gene>
    <name evidence="2" type="ORF">DEO72_LG8g2383</name>
</gene>
<accession>A0A4D6MWV0</accession>
<feature type="region of interest" description="Disordered" evidence="1">
    <location>
        <begin position="32"/>
        <end position="58"/>
    </location>
</feature>
<dbReference type="EMBL" id="CP039352">
    <property type="protein sequence ID" value="QCE04347.1"/>
    <property type="molecule type" value="Genomic_DNA"/>
</dbReference>
<sequence length="86" mass="9532">MVRNVPRLPNSSANYRGGQSIWTHPYWPQPGHSYRQHSPTRAQLKGSSCSSAIPSSTRGMPFRAQLEGCHSELNSRNATCLTHIPS</sequence>
<reference evidence="2 3" key="1">
    <citation type="submission" date="2019-04" db="EMBL/GenBank/DDBJ databases">
        <title>An improved genome assembly and genetic linkage map for asparagus bean, Vigna unguiculata ssp. sesquipedialis.</title>
        <authorList>
            <person name="Xia Q."/>
            <person name="Zhang R."/>
            <person name="Dong Y."/>
        </authorList>
    </citation>
    <scope>NUCLEOTIDE SEQUENCE [LARGE SCALE GENOMIC DNA]</scope>
    <source>
        <tissue evidence="2">Leaf</tissue>
    </source>
</reference>
<organism evidence="2 3">
    <name type="scientific">Vigna unguiculata</name>
    <name type="common">Cowpea</name>
    <dbReference type="NCBI Taxonomy" id="3917"/>
    <lineage>
        <taxon>Eukaryota</taxon>
        <taxon>Viridiplantae</taxon>
        <taxon>Streptophyta</taxon>
        <taxon>Embryophyta</taxon>
        <taxon>Tracheophyta</taxon>
        <taxon>Spermatophyta</taxon>
        <taxon>Magnoliopsida</taxon>
        <taxon>eudicotyledons</taxon>
        <taxon>Gunneridae</taxon>
        <taxon>Pentapetalae</taxon>
        <taxon>rosids</taxon>
        <taxon>fabids</taxon>
        <taxon>Fabales</taxon>
        <taxon>Fabaceae</taxon>
        <taxon>Papilionoideae</taxon>
        <taxon>50 kb inversion clade</taxon>
        <taxon>NPAAA clade</taxon>
        <taxon>indigoferoid/millettioid clade</taxon>
        <taxon>Phaseoleae</taxon>
        <taxon>Vigna</taxon>
    </lineage>
</organism>
<keyword evidence="3" id="KW-1185">Reference proteome</keyword>
<proteinExistence type="predicted"/>
<dbReference type="Proteomes" id="UP000501690">
    <property type="component" value="Linkage Group LG8"/>
</dbReference>